<proteinExistence type="predicted"/>
<organism evidence="2 3">
    <name type="scientific">Amphimedon queenslandica</name>
    <name type="common">Sponge</name>
    <dbReference type="NCBI Taxonomy" id="400682"/>
    <lineage>
        <taxon>Eukaryota</taxon>
        <taxon>Metazoa</taxon>
        <taxon>Porifera</taxon>
        <taxon>Demospongiae</taxon>
        <taxon>Heteroscleromorpha</taxon>
        <taxon>Haplosclerida</taxon>
        <taxon>Niphatidae</taxon>
        <taxon>Amphimedon</taxon>
    </lineage>
</organism>
<sequence length="335" mass="38424">MADRQFPGPRLNTHSLPSRSLSLPRKEDQYKLLMKIRGSALCGDDVFCPKSLHTTPTVNKTTRYFNKKDGNHVSNDIMKNGSEQMEKCSKTFSLIIKNSPPLYSSILTDIKWGYDSYLNTLLHQSVDYWKAHQDQSDTSCSEATPVPYPPSPTATATGGVREREGRGGHQGQTNERQDIEREVKLLEKKAMALMKENERLDKILSEEKELEQSDLSQFDDEDIPGTRTEELQDVMVDYTDHVTHLQQLILNQRSEALSSINHRLEQVPLSVCQKLEQCIRSTELCIQQLMKQNSILIANVQELEKKLQRYFDILRTPKNDIEILLATMQERALMK</sequence>
<dbReference type="AlphaFoldDB" id="A0AAN0IF47"/>
<dbReference type="RefSeq" id="XP_003386909.2">
    <property type="nucleotide sequence ID" value="XM_003386861.3"/>
</dbReference>
<evidence type="ECO:0000256" key="1">
    <source>
        <dbReference type="SAM" id="MobiDB-lite"/>
    </source>
</evidence>
<dbReference type="Proteomes" id="UP000007879">
    <property type="component" value="Unassembled WGS sequence"/>
</dbReference>
<accession>A0AAN0IF47</accession>
<dbReference type="KEGG" id="aqu:100639821"/>
<dbReference type="GeneID" id="100639821"/>
<dbReference type="EnsemblMetazoa" id="XM_003386861.3">
    <property type="protein sequence ID" value="XP_003386909.2"/>
    <property type="gene ID" value="LOC100639821"/>
</dbReference>
<protein>
    <recommendedName>
        <fullName evidence="4">Translin-associated factor X-interacting protein 1 N-terminal domain-containing protein</fullName>
    </recommendedName>
</protein>
<keyword evidence="3" id="KW-1185">Reference proteome</keyword>
<evidence type="ECO:0000313" key="3">
    <source>
        <dbReference type="Proteomes" id="UP000007879"/>
    </source>
</evidence>
<evidence type="ECO:0008006" key="4">
    <source>
        <dbReference type="Google" id="ProtNLM"/>
    </source>
</evidence>
<name>A0AAN0IF47_AMPQE</name>
<reference evidence="2" key="2">
    <citation type="submission" date="2024-06" db="UniProtKB">
        <authorList>
            <consortium name="EnsemblMetazoa"/>
        </authorList>
    </citation>
    <scope>IDENTIFICATION</scope>
</reference>
<evidence type="ECO:0000313" key="2">
    <source>
        <dbReference type="EnsemblMetazoa" id="XP_003386909.2"/>
    </source>
</evidence>
<reference evidence="3" key="1">
    <citation type="journal article" date="2010" name="Nature">
        <title>The Amphimedon queenslandica genome and the evolution of animal complexity.</title>
        <authorList>
            <person name="Srivastava M."/>
            <person name="Simakov O."/>
            <person name="Chapman J."/>
            <person name="Fahey B."/>
            <person name="Gauthier M.E."/>
            <person name="Mitros T."/>
            <person name="Richards G.S."/>
            <person name="Conaco C."/>
            <person name="Dacre M."/>
            <person name="Hellsten U."/>
            <person name="Larroux C."/>
            <person name="Putnam N.H."/>
            <person name="Stanke M."/>
            <person name="Adamska M."/>
            <person name="Darling A."/>
            <person name="Degnan S.M."/>
            <person name="Oakley T.H."/>
            <person name="Plachetzki D.C."/>
            <person name="Zhai Y."/>
            <person name="Adamski M."/>
            <person name="Calcino A."/>
            <person name="Cummins S.F."/>
            <person name="Goodstein D.M."/>
            <person name="Harris C."/>
            <person name="Jackson D.J."/>
            <person name="Leys S.P."/>
            <person name="Shu S."/>
            <person name="Woodcroft B.J."/>
            <person name="Vervoort M."/>
            <person name="Kosik K.S."/>
            <person name="Manning G."/>
            <person name="Degnan B.M."/>
            <person name="Rokhsar D.S."/>
        </authorList>
    </citation>
    <scope>NUCLEOTIDE SEQUENCE [LARGE SCALE GENOMIC DNA]</scope>
</reference>
<feature type="region of interest" description="Disordered" evidence="1">
    <location>
        <begin position="137"/>
        <end position="178"/>
    </location>
</feature>
<feature type="region of interest" description="Disordered" evidence="1">
    <location>
        <begin position="1"/>
        <end position="21"/>
    </location>
</feature>